<comment type="caution">
    <text evidence="1">The sequence shown here is derived from an EMBL/GenBank/DDBJ whole genome shotgun (WGS) entry which is preliminary data.</text>
</comment>
<organism evidence="1 2">
    <name type="scientific">Duganella rivi</name>
    <dbReference type="NCBI Taxonomy" id="2666083"/>
    <lineage>
        <taxon>Bacteria</taxon>
        <taxon>Pseudomonadati</taxon>
        <taxon>Pseudomonadota</taxon>
        <taxon>Betaproteobacteria</taxon>
        <taxon>Burkholderiales</taxon>
        <taxon>Oxalobacteraceae</taxon>
        <taxon>Telluria group</taxon>
        <taxon>Duganella</taxon>
    </lineage>
</organism>
<accession>A0A7X4KC75</accession>
<protein>
    <recommendedName>
        <fullName evidence="3">BrnT family toxin</fullName>
    </recommendedName>
</protein>
<dbReference type="InterPro" id="IPR038573">
    <property type="entry name" value="BrnT_sf"/>
</dbReference>
<evidence type="ECO:0000313" key="1">
    <source>
        <dbReference type="EMBL" id="MYM67088.1"/>
    </source>
</evidence>
<dbReference type="Gene3D" id="3.10.450.530">
    <property type="entry name" value="Ribonuclease toxin, BrnT, of type II toxin-antitoxin system"/>
    <property type="match status" value="1"/>
</dbReference>
<dbReference type="Pfam" id="PF04365">
    <property type="entry name" value="BrnT_toxin"/>
    <property type="match status" value="1"/>
</dbReference>
<proteinExistence type="predicted"/>
<keyword evidence="2" id="KW-1185">Reference proteome</keyword>
<dbReference type="Proteomes" id="UP000450012">
    <property type="component" value="Unassembled WGS sequence"/>
</dbReference>
<dbReference type="EMBL" id="WWCK01000003">
    <property type="protein sequence ID" value="MYM67088.1"/>
    <property type="molecule type" value="Genomic_DNA"/>
</dbReference>
<dbReference type="AlphaFoldDB" id="A0A7X4KC75"/>
<evidence type="ECO:0008006" key="3">
    <source>
        <dbReference type="Google" id="ProtNLM"/>
    </source>
</evidence>
<gene>
    <name evidence="1" type="ORF">GTP45_09630</name>
</gene>
<dbReference type="InterPro" id="IPR007460">
    <property type="entry name" value="BrnT_toxin"/>
</dbReference>
<evidence type="ECO:0000313" key="2">
    <source>
        <dbReference type="Proteomes" id="UP000450012"/>
    </source>
</evidence>
<reference evidence="1 2" key="1">
    <citation type="submission" date="2019-12" db="EMBL/GenBank/DDBJ databases">
        <title>Novel species isolated from a subtropical stream in China.</title>
        <authorList>
            <person name="Lu H."/>
        </authorList>
    </citation>
    <scope>NUCLEOTIDE SEQUENCE [LARGE SCALE GENOMIC DNA]</scope>
    <source>
        <strain evidence="1 2">FT55W</strain>
    </source>
</reference>
<sequence>MRHLTFGMSYAGRVLTVISTERHGGIRIISARKATRHERGIYEQG</sequence>
<name>A0A7X4KC75_9BURK</name>